<dbReference type="Proteomes" id="UP000681967">
    <property type="component" value="Unassembled WGS sequence"/>
</dbReference>
<organism evidence="1 2">
    <name type="scientific">Rotaria magnacalcarata</name>
    <dbReference type="NCBI Taxonomy" id="392030"/>
    <lineage>
        <taxon>Eukaryota</taxon>
        <taxon>Metazoa</taxon>
        <taxon>Spiralia</taxon>
        <taxon>Gnathifera</taxon>
        <taxon>Rotifera</taxon>
        <taxon>Eurotatoria</taxon>
        <taxon>Bdelloidea</taxon>
        <taxon>Philodinida</taxon>
        <taxon>Philodinidae</taxon>
        <taxon>Rotaria</taxon>
    </lineage>
</organism>
<dbReference type="AlphaFoldDB" id="A0A8S3EXW8"/>
<protein>
    <submittedName>
        <fullName evidence="1">Uncharacterized protein</fullName>
    </submittedName>
</protein>
<gene>
    <name evidence="1" type="ORF">BYL167_LOCUS63245</name>
</gene>
<sequence length="100" mass="10800">MVFKNKDLAGRPDTKNCVLMCILNSCSLIKIDVPVFDKSISCSIMSWRNKFTFGLTVDAHKPKVKILDLCSRTGGGSSTIELKHGQTADLVDLISGAPSA</sequence>
<proteinExistence type="predicted"/>
<name>A0A8S3EXW8_9BILA</name>
<evidence type="ECO:0000313" key="2">
    <source>
        <dbReference type="Proteomes" id="UP000681967"/>
    </source>
</evidence>
<reference evidence="1" key="1">
    <citation type="submission" date="2021-02" db="EMBL/GenBank/DDBJ databases">
        <authorList>
            <person name="Nowell W R."/>
        </authorList>
    </citation>
    <scope>NUCLEOTIDE SEQUENCE</scope>
</reference>
<accession>A0A8S3EXW8</accession>
<comment type="caution">
    <text evidence="1">The sequence shown here is derived from an EMBL/GenBank/DDBJ whole genome shotgun (WGS) entry which is preliminary data.</text>
</comment>
<evidence type="ECO:0000313" key="1">
    <source>
        <dbReference type="EMBL" id="CAF5091639.1"/>
    </source>
</evidence>
<dbReference type="EMBL" id="CAJOBH010236226">
    <property type="protein sequence ID" value="CAF5091639.1"/>
    <property type="molecule type" value="Genomic_DNA"/>
</dbReference>